<feature type="transmembrane region" description="Helical" evidence="1">
    <location>
        <begin position="67"/>
        <end position="90"/>
    </location>
</feature>
<proteinExistence type="predicted"/>
<evidence type="ECO:0000313" key="3">
    <source>
        <dbReference type="Proteomes" id="UP000283269"/>
    </source>
</evidence>
<keyword evidence="1" id="KW-0472">Membrane</keyword>
<protein>
    <submittedName>
        <fullName evidence="2">Uncharacterized protein</fullName>
    </submittedName>
</protein>
<name>A0A409XHS8_PSICY</name>
<evidence type="ECO:0000313" key="2">
    <source>
        <dbReference type="EMBL" id="PPQ90307.1"/>
    </source>
</evidence>
<dbReference type="GO" id="GO:0016020">
    <property type="term" value="C:membrane"/>
    <property type="evidence" value="ECO:0007669"/>
    <property type="project" value="InterPro"/>
</dbReference>
<keyword evidence="3" id="KW-1185">Reference proteome</keyword>
<gene>
    <name evidence="2" type="ORF">CVT25_013276</name>
</gene>
<reference evidence="2 3" key="1">
    <citation type="journal article" date="2018" name="Evol. Lett.">
        <title>Horizontal gene cluster transfer increased hallucinogenic mushroom diversity.</title>
        <authorList>
            <person name="Reynolds H.T."/>
            <person name="Vijayakumar V."/>
            <person name="Gluck-Thaler E."/>
            <person name="Korotkin H.B."/>
            <person name="Matheny P.B."/>
            <person name="Slot J.C."/>
        </authorList>
    </citation>
    <scope>NUCLEOTIDE SEQUENCE [LARGE SCALE GENOMIC DNA]</scope>
    <source>
        <strain evidence="2 3">2631</strain>
    </source>
</reference>
<keyword evidence="1" id="KW-0812">Transmembrane</keyword>
<dbReference type="AlphaFoldDB" id="A0A409XHS8"/>
<evidence type="ECO:0000256" key="1">
    <source>
        <dbReference type="SAM" id="Phobius"/>
    </source>
</evidence>
<dbReference type="EMBL" id="NHYD01001657">
    <property type="protein sequence ID" value="PPQ90307.1"/>
    <property type="molecule type" value="Genomic_DNA"/>
</dbReference>
<dbReference type="Proteomes" id="UP000283269">
    <property type="component" value="Unassembled WGS sequence"/>
</dbReference>
<dbReference type="InterPro" id="IPR007720">
    <property type="entry name" value="PigQ/GPI1"/>
</dbReference>
<keyword evidence="1" id="KW-1133">Transmembrane helix</keyword>
<dbReference type="OrthoDB" id="70250at2759"/>
<dbReference type="STRING" id="93625.A0A409XHS8"/>
<dbReference type="GO" id="GO:0006506">
    <property type="term" value="P:GPI anchor biosynthetic process"/>
    <property type="evidence" value="ECO:0007669"/>
    <property type="project" value="InterPro"/>
</dbReference>
<dbReference type="Pfam" id="PF05024">
    <property type="entry name" value="Gpi1"/>
    <property type="match status" value="1"/>
</dbReference>
<sequence>MYKTLRYSSYLLLNSPFQILLFQQPPDALFWLDASLAGLKLNTQLSRFYVTTLIDVIDTWDSIIPPLALSLFTTLGFLAAIGGFTLLVSLSSDCDHSTPLIMEHLWNSVSRPSSPPERSCTCSRV</sequence>
<comment type="caution">
    <text evidence="2">The sequence shown here is derived from an EMBL/GenBank/DDBJ whole genome shotgun (WGS) entry which is preliminary data.</text>
</comment>
<dbReference type="InParanoid" id="A0A409XHS8"/>
<organism evidence="2 3">
    <name type="scientific">Psilocybe cyanescens</name>
    <dbReference type="NCBI Taxonomy" id="93625"/>
    <lineage>
        <taxon>Eukaryota</taxon>
        <taxon>Fungi</taxon>
        <taxon>Dikarya</taxon>
        <taxon>Basidiomycota</taxon>
        <taxon>Agaricomycotina</taxon>
        <taxon>Agaricomycetes</taxon>
        <taxon>Agaricomycetidae</taxon>
        <taxon>Agaricales</taxon>
        <taxon>Agaricineae</taxon>
        <taxon>Strophariaceae</taxon>
        <taxon>Psilocybe</taxon>
    </lineage>
</organism>
<accession>A0A409XHS8</accession>